<feature type="region of interest" description="Disordered" evidence="2">
    <location>
        <begin position="624"/>
        <end position="645"/>
    </location>
</feature>
<feature type="coiled-coil region" evidence="1">
    <location>
        <begin position="191"/>
        <end position="278"/>
    </location>
</feature>
<organism evidence="3 4">
    <name type="scientific">Thamnophis sirtalis</name>
    <dbReference type="NCBI Taxonomy" id="35019"/>
    <lineage>
        <taxon>Eukaryota</taxon>
        <taxon>Metazoa</taxon>
        <taxon>Chordata</taxon>
        <taxon>Craniata</taxon>
        <taxon>Vertebrata</taxon>
        <taxon>Euteleostomi</taxon>
        <taxon>Lepidosauria</taxon>
        <taxon>Squamata</taxon>
        <taxon>Bifurcata</taxon>
        <taxon>Unidentata</taxon>
        <taxon>Episquamata</taxon>
        <taxon>Toxicofera</taxon>
        <taxon>Serpentes</taxon>
        <taxon>Colubroidea</taxon>
        <taxon>Colubridae</taxon>
        <taxon>Natricinae</taxon>
        <taxon>Thamnophis</taxon>
    </lineage>
</organism>
<feature type="coiled-coil region" evidence="1">
    <location>
        <begin position="367"/>
        <end position="437"/>
    </location>
</feature>
<dbReference type="PANTHER" id="PTHR22028:SF5">
    <property type="entry name" value="COILED-COIL DOMAIN-CONTAINING PROTEIN 191"/>
    <property type="match status" value="1"/>
</dbReference>
<keyword evidence="3" id="KW-1185">Reference proteome</keyword>
<dbReference type="InterPro" id="IPR052270">
    <property type="entry name" value="CACF_protein"/>
</dbReference>
<dbReference type="OrthoDB" id="6256972at2759"/>
<name>A0A6I9YGF8_9SAUR</name>
<evidence type="ECO:0000313" key="3">
    <source>
        <dbReference type="Proteomes" id="UP000504617"/>
    </source>
</evidence>
<evidence type="ECO:0000313" key="4">
    <source>
        <dbReference type="RefSeq" id="XP_013923363.1"/>
    </source>
</evidence>
<reference evidence="4" key="1">
    <citation type="submission" date="2025-08" db="UniProtKB">
        <authorList>
            <consortium name="RefSeq"/>
        </authorList>
    </citation>
    <scope>IDENTIFICATION</scope>
</reference>
<dbReference type="CTD" id="57577"/>
<dbReference type="Proteomes" id="UP000504617">
    <property type="component" value="Unplaced"/>
</dbReference>
<protein>
    <submittedName>
        <fullName evidence="4">Coiled-coil domain-containing protein KIAA1407 homolog</fullName>
    </submittedName>
</protein>
<dbReference type="PANTHER" id="PTHR22028">
    <property type="entry name" value="SFI1 SPINDLE BODY DOMAIN-CONTAINING PROTEIN-RELATED"/>
    <property type="match status" value="1"/>
</dbReference>
<evidence type="ECO:0000256" key="2">
    <source>
        <dbReference type="SAM" id="MobiDB-lite"/>
    </source>
</evidence>
<accession>A0A6I9YGF8</accession>
<keyword evidence="1" id="KW-0175">Coiled coil</keyword>
<dbReference type="RefSeq" id="XP_013923363.1">
    <property type="nucleotide sequence ID" value="XM_014067888.1"/>
</dbReference>
<dbReference type="KEGG" id="tsr:106550094"/>
<proteinExistence type="predicted"/>
<dbReference type="AlphaFoldDB" id="A0A6I9YGF8"/>
<feature type="region of interest" description="Disordered" evidence="2">
    <location>
        <begin position="670"/>
        <end position="715"/>
    </location>
</feature>
<evidence type="ECO:0000256" key="1">
    <source>
        <dbReference type="SAM" id="Coils"/>
    </source>
</evidence>
<dbReference type="GeneID" id="106550094"/>
<sequence length="915" mass="108713">MAVVRSRPGLYRWRRFNRPASRQKPQFDADSIEHWIKRVEQASEFAVSEAFSLKKASYSHGLNGPVLDLETTEQLLDHDEAYVEAQELLNDWMNSKLKLELASDEDNDVQHSAPNSVPLQEPVAGFQKYKKFDDFYGYLEQEVEGTTVQDFLQHLLQSEIVNSGILEGLKTKAVREEKEPRDLRINMELRHKQVKENRLKRQQELELLKQEKALKKLAMSEAQKQLQEEMKRKALKAKKEEAAIQKQMVILRKELGEKRHLMEEARKMERKRHNLKKIQTLIEVGLPPAQLTCLNCNNEEQKEEEQVKQQELLSKVNTADQKCLRKYFSAWYKFILDLRIKMGKARALADWKCQLKILRAWRDYSWSHKLEKETQKMENQLRDQNRKNQLAIDFNRKCILRHFFAEWQCWSRLEMEKRELEANKEKMRRKMAKLLEEVSLGQLTAAFSRSTNKIIEKGVTQDKPASDTEVNCIEVNQLAEIPCVQNNPTTAKLDRENSYSPGISKKCNLHSPSQPKCPWQITRKHAALNLQDHARFGNETKHSLQHLDLAQQKKSSTIWGPLEQQRLIEEQQQQLQEQQELIRKLQGLQRVRTAWEEVEQTTAATTALNINTPKIKEEKQLRENQSNYKNTKPVRSEVQQPVTHKRRTLKALVTPHPLLRAMEERAVQRAERRKQLEEAKKKREDEKLAEMEAKEEERQRQEAAEKEAKLEKKREEKKLQQMKELEKQKRLEREQQLFSKAEDHYIMVLLKQGLKAWKKLTERSEENMVMAQKHHCMRLQQKCLLAWLHYMQEIHSRKSSQAEDLHCSQLLRRSFRAWIKYKDYRLTLEERASKVHETTLKKKLFGSWFDLVNEEKSILWAKQKTADEYFNRRMILLAFRAWQEYPAQMKDERKKEERLEKLRKRVSEILPDFQT</sequence>
<gene>
    <name evidence="4" type="primary">KIAA1407</name>
</gene>